<organism evidence="8 9">
    <name type="scientific">Taxus chinensis</name>
    <name type="common">Chinese yew</name>
    <name type="synonym">Taxus wallichiana var. chinensis</name>
    <dbReference type="NCBI Taxonomy" id="29808"/>
    <lineage>
        <taxon>Eukaryota</taxon>
        <taxon>Viridiplantae</taxon>
        <taxon>Streptophyta</taxon>
        <taxon>Embryophyta</taxon>
        <taxon>Tracheophyta</taxon>
        <taxon>Spermatophyta</taxon>
        <taxon>Pinopsida</taxon>
        <taxon>Pinidae</taxon>
        <taxon>Conifers II</taxon>
        <taxon>Cupressales</taxon>
        <taxon>Taxaceae</taxon>
        <taxon>Taxus</taxon>
    </lineage>
</organism>
<evidence type="ECO:0000256" key="5">
    <source>
        <dbReference type="ARBA" id="ARBA00023065"/>
    </source>
</evidence>
<evidence type="ECO:0000256" key="6">
    <source>
        <dbReference type="ARBA" id="ARBA00023136"/>
    </source>
</evidence>
<dbReference type="PRINTS" id="PR00125">
    <property type="entry name" value="ATPASEDELTA"/>
</dbReference>
<comment type="subcellular location">
    <subcellularLocation>
        <location evidence="1">Membrane</location>
    </subcellularLocation>
</comment>
<dbReference type="InterPro" id="IPR000711">
    <property type="entry name" value="ATPase_OSCP/dsu"/>
</dbReference>
<keyword evidence="5" id="KW-0406">Ion transport</keyword>
<keyword evidence="4" id="KW-0375">Hydrogen ion transport</keyword>
<keyword evidence="9" id="KW-1185">Reference proteome</keyword>
<keyword evidence="3" id="KW-0813">Transport</keyword>
<comment type="similarity">
    <text evidence="2">Belongs to the ATPase delta chain family.</text>
</comment>
<feature type="non-terminal residue" evidence="8">
    <location>
        <position position="290"/>
    </location>
</feature>
<proteinExistence type="inferred from homology"/>
<dbReference type="SUPFAM" id="SSF47928">
    <property type="entry name" value="N-terminal domain of the delta subunit of the F1F0-ATP synthase"/>
    <property type="match status" value="1"/>
</dbReference>
<dbReference type="Proteomes" id="UP000824469">
    <property type="component" value="Unassembled WGS sequence"/>
</dbReference>
<evidence type="ECO:0000256" key="1">
    <source>
        <dbReference type="ARBA" id="ARBA00004370"/>
    </source>
</evidence>
<dbReference type="InterPro" id="IPR026015">
    <property type="entry name" value="ATP_synth_OSCP/delta_N_sf"/>
</dbReference>
<evidence type="ECO:0000313" key="9">
    <source>
        <dbReference type="Proteomes" id="UP000824469"/>
    </source>
</evidence>
<dbReference type="GO" id="GO:0016020">
    <property type="term" value="C:membrane"/>
    <property type="evidence" value="ECO:0007669"/>
    <property type="project" value="UniProtKB-SubCell"/>
</dbReference>
<evidence type="ECO:0000256" key="3">
    <source>
        <dbReference type="ARBA" id="ARBA00022448"/>
    </source>
</evidence>
<feature type="non-terminal residue" evidence="8">
    <location>
        <position position="1"/>
    </location>
</feature>
<comment type="caution">
    <text evidence="8">The sequence shown here is derived from an EMBL/GenBank/DDBJ whole genome shotgun (WGS) entry which is preliminary data.</text>
</comment>
<evidence type="ECO:0000256" key="2">
    <source>
        <dbReference type="ARBA" id="ARBA00007046"/>
    </source>
</evidence>
<protein>
    <submittedName>
        <fullName evidence="8">Uncharacterized protein</fullName>
    </submittedName>
</protein>
<evidence type="ECO:0000256" key="4">
    <source>
        <dbReference type="ARBA" id="ARBA00022781"/>
    </source>
</evidence>
<dbReference type="AlphaFoldDB" id="A0AA38BXL9"/>
<reference evidence="8 9" key="1">
    <citation type="journal article" date="2021" name="Nat. Plants">
        <title>The Taxus genome provides insights into paclitaxel biosynthesis.</title>
        <authorList>
            <person name="Xiong X."/>
            <person name="Gou J."/>
            <person name="Liao Q."/>
            <person name="Li Y."/>
            <person name="Zhou Q."/>
            <person name="Bi G."/>
            <person name="Li C."/>
            <person name="Du R."/>
            <person name="Wang X."/>
            <person name="Sun T."/>
            <person name="Guo L."/>
            <person name="Liang H."/>
            <person name="Lu P."/>
            <person name="Wu Y."/>
            <person name="Zhang Z."/>
            <person name="Ro D.K."/>
            <person name="Shang Y."/>
            <person name="Huang S."/>
            <person name="Yan J."/>
        </authorList>
    </citation>
    <scope>NUCLEOTIDE SEQUENCE [LARGE SCALE GENOMIC DNA]</scope>
    <source>
        <strain evidence="8">Ta-2019</strain>
    </source>
</reference>
<sequence length="290" mass="32438">NMGVEKAQSQCHDHVEEPLHTIGDTFETFSSIVNNDDLESGKYMSIDAIITLGNGLLNNQASNPLVILNIYNSLSFLSQFLCQHSLVIFMPATKQDQVSVFYLCFLCAPSVRALLKGANGSNYHISLKSGLFGTRLFKTHSAFPSKVSQVARKNRTCIVMQDSTARSYATALAELAQSVKSLDAISRDIDKLSQYITNKVFFNFLINPIIPDEKKKGILEDITNDAKFQPYTLNFLYILIDKKRIDLISEIFKEFETVYNKQTDTKLAVVSSVVKLENQISLGPSQNQCN</sequence>
<dbReference type="Gene3D" id="1.10.520.20">
    <property type="entry name" value="N-terminal domain of the delta subunit of the F1F0-ATP synthase"/>
    <property type="match status" value="1"/>
</dbReference>
<accession>A0AA38BXL9</accession>
<dbReference type="PANTHER" id="PTHR11910">
    <property type="entry name" value="ATP SYNTHASE DELTA CHAIN"/>
    <property type="match status" value="1"/>
</dbReference>
<keyword evidence="7" id="KW-0066">ATP synthesis</keyword>
<dbReference type="GO" id="GO:0046933">
    <property type="term" value="F:proton-transporting ATP synthase activity, rotational mechanism"/>
    <property type="evidence" value="ECO:0007669"/>
    <property type="project" value="InterPro"/>
</dbReference>
<keyword evidence="6" id="KW-0472">Membrane</keyword>
<dbReference type="EMBL" id="JAHRHJ020003813">
    <property type="protein sequence ID" value="KAH9290735.1"/>
    <property type="molecule type" value="Genomic_DNA"/>
</dbReference>
<dbReference type="NCBIfam" id="TIGR01145">
    <property type="entry name" value="ATP_synt_delta"/>
    <property type="match status" value="1"/>
</dbReference>
<gene>
    <name evidence="8" type="ORF">KI387_034852</name>
</gene>
<dbReference type="Pfam" id="PF00213">
    <property type="entry name" value="OSCP"/>
    <property type="match status" value="1"/>
</dbReference>
<evidence type="ECO:0000313" key="8">
    <source>
        <dbReference type="EMBL" id="KAH9290735.1"/>
    </source>
</evidence>
<evidence type="ECO:0000256" key="7">
    <source>
        <dbReference type="ARBA" id="ARBA00023310"/>
    </source>
</evidence>
<name>A0AA38BXL9_TAXCH</name>